<dbReference type="Pfam" id="PF02082">
    <property type="entry name" value="Rrf2"/>
    <property type="match status" value="1"/>
</dbReference>
<gene>
    <name evidence="1" type="ORF">CWD94_07645</name>
</gene>
<reference evidence="1 2" key="1">
    <citation type="submission" date="2017-11" db="EMBL/GenBank/DDBJ databases">
        <title>Bacterial isolate from king chilli rhizosphere.</title>
        <authorList>
            <person name="Takhelmayum P."/>
            <person name="Sarangthem I."/>
        </authorList>
    </citation>
    <scope>NUCLEOTIDE SEQUENCE [LARGE SCALE GENOMIC DNA]</scope>
    <source>
        <strain evidence="2">t26</strain>
    </source>
</reference>
<comment type="caution">
    <text evidence="1">The sequence shown here is derived from an EMBL/GenBank/DDBJ whole genome shotgun (WGS) entry which is preliminary data.</text>
</comment>
<organism evidence="1 2">
    <name type="scientific">Lysinibacillus xylanilyticus</name>
    <dbReference type="NCBI Taxonomy" id="582475"/>
    <lineage>
        <taxon>Bacteria</taxon>
        <taxon>Bacillati</taxon>
        <taxon>Bacillota</taxon>
        <taxon>Bacilli</taxon>
        <taxon>Bacillales</taxon>
        <taxon>Bacillaceae</taxon>
        <taxon>Lysinibacillus</taxon>
    </lineage>
</organism>
<dbReference type="InterPro" id="IPR000944">
    <property type="entry name" value="Tscrpt_reg_Rrf2"/>
</dbReference>
<accession>A0A2M9Q8C4</accession>
<dbReference type="InterPro" id="IPR036390">
    <property type="entry name" value="WH_DNA-bd_sf"/>
</dbReference>
<dbReference type="InterPro" id="IPR036388">
    <property type="entry name" value="WH-like_DNA-bd_sf"/>
</dbReference>
<sequence length="93" mass="10275">MDFIGREFLANLLQISYLYKTNFIVAIKSLALLATGNRLVTRNTMTEKLGIDSSYIRKVLAKLIPKNIVEGFGGLCGGYKLVVNPKEKGASHE</sequence>
<dbReference type="Proteomes" id="UP000232101">
    <property type="component" value="Unassembled WGS sequence"/>
</dbReference>
<dbReference type="PROSITE" id="PS51197">
    <property type="entry name" value="HTH_RRF2_2"/>
    <property type="match status" value="1"/>
</dbReference>
<dbReference type="STRING" id="582475.ACZ11_00460"/>
<proteinExistence type="predicted"/>
<protein>
    <recommendedName>
        <fullName evidence="3">Transcriptional regulator</fullName>
    </recommendedName>
</protein>
<dbReference type="SUPFAM" id="SSF46785">
    <property type="entry name" value="Winged helix' DNA-binding domain"/>
    <property type="match status" value="1"/>
</dbReference>
<evidence type="ECO:0000313" key="1">
    <source>
        <dbReference type="EMBL" id="PJO44310.1"/>
    </source>
</evidence>
<evidence type="ECO:0000313" key="2">
    <source>
        <dbReference type="Proteomes" id="UP000232101"/>
    </source>
</evidence>
<dbReference type="Gene3D" id="1.10.10.10">
    <property type="entry name" value="Winged helix-like DNA-binding domain superfamily/Winged helix DNA-binding domain"/>
    <property type="match status" value="1"/>
</dbReference>
<evidence type="ECO:0008006" key="3">
    <source>
        <dbReference type="Google" id="ProtNLM"/>
    </source>
</evidence>
<dbReference type="AlphaFoldDB" id="A0A2M9Q8C4"/>
<name>A0A2M9Q8C4_9BACI</name>
<dbReference type="EMBL" id="PHQY01000409">
    <property type="protein sequence ID" value="PJO44310.1"/>
    <property type="molecule type" value="Genomic_DNA"/>
</dbReference>